<keyword evidence="1" id="KW-1185">Reference proteome</keyword>
<reference evidence="2" key="1">
    <citation type="submission" date="2022-11" db="UniProtKB">
        <authorList>
            <consortium name="WormBaseParasite"/>
        </authorList>
    </citation>
    <scope>IDENTIFICATION</scope>
</reference>
<sequence length="925" mass="105928">MDLFSSLQQFYETLNVIKQENDQWNSITSQQVEEVLTRLEEFLRLIEDEYAPEANALCSKIESIHSSFFQLECDRIKEKLRVLVLQLDELVDVMAKRKILLLKYKEFQRFIKDAEDTLLRTMNGASVDAEVDMRRITNEMSAVFDKLDDFGKCLTAYQLDANMTITDISVADALNRIKKVQLGVGPTEEPMGLSKHFQEFFDVSNQLENAFRTDIHSCEHLDDVVEFISVSLENGKKEAELMIRLVTIANDLPVDEKAKADDILSKLKPIMDKRQEVRRVTVEDCMKRSLVILTQKENQLEAIIEHDMNDQNLDVFEADEASKWIPFKKELDQLTMLMRNSNSKWQRSFDELAEKTANFDRRIVRFKNSFAKSKRREQRIIAKLTTFTKWLDLIEEDLTRAESLVDTVEQTERFHNIRNICLSHQKLVDKFLSSKLSPPHSSEVKVQCDRYFALVQRISSMSIPESTRLSNLSPLAVLSQLSLSSLSASGTDEDEGGRGIAAKMLSSEGTSTSYALTERVLQTEDTSKAKSLLSSIDSELNVLADSISELNAEYTVSLKSLSSAQTDLERLRLDNDCDELAHNISGEELAIVRSLSLHLHSLEEPFTTFIRELQKEIDDEIALQANYEGISTQLNRLNTDIDQRARNAIQDVRSQLEHVQSDLKLLRAQCLQRRKYVENMIEAVSPEGSLNNSSRRKKIILMVSRTVTTIIQVVEDELRRSPNTKESLLEFRKKLQDVNTSIDDENAKLEYATTENEQESEKSEHNEEKMIQSELAQIEEKISLANQLLAYGVDLKNADNAEEMEGKVRNIEDVEEVLVSSLNKLKNLDRNVLTDEQCNDMEKMLNEAMLIIDKLHTLRDSITGHLKSLTDWKIAKDEIEDQIGIILDNIEELFVSYSQPQSYTKAINDIGILERLQSEACEYAI</sequence>
<evidence type="ECO:0000313" key="1">
    <source>
        <dbReference type="Proteomes" id="UP000887581"/>
    </source>
</evidence>
<organism evidence="1 2">
    <name type="scientific">Setaria digitata</name>
    <dbReference type="NCBI Taxonomy" id="48799"/>
    <lineage>
        <taxon>Eukaryota</taxon>
        <taxon>Metazoa</taxon>
        <taxon>Ecdysozoa</taxon>
        <taxon>Nematoda</taxon>
        <taxon>Chromadorea</taxon>
        <taxon>Rhabditida</taxon>
        <taxon>Spirurina</taxon>
        <taxon>Spiruromorpha</taxon>
        <taxon>Filarioidea</taxon>
        <taxon>Setariidae</taxon>
        <taxon>Setaria</taxon>
    </lineage>
</organism>
<evidence type="ECO:0000313" key="2">
    <source>
        <dbReference type="WBParaSite" id="sdigi.contig650.g9367.t1"/>
    </source>
</evidence>
<protein>
    <submittedName>
        <fullName evidence="2">Uncharacterized protein</fullName>
    </submittedName>
</protein>
<proteinExistence type="predicted"/>
<dbReference type="WBParaSite" id="sdigi.contig650.g9367.t1">
    <property type="protein sequence ID" value="sdigi.contig650.g9367.t1"/>
    <property type="gene ID" value="sdigi.contig650.g9367"/>
</dbReference>
<dbReference type="Proteomes" id="UP000887581">
    <property type="component" value="Unplaced"/>
</dbReference>
<name>A0A915PZS9_9BILA</name>
<accession>A0A915PZS9</accession>
<dbReference type="AlphaFoldDB" id="A0A915PZS9"/>